<name>A0ABS9U714_9MICC</name>
<evidence type="ECO:0000313" key="3">
    <source>
        <dbReference type="Proteomes" id="UP001202922"/>
    </source>
</evidence>
<accession>A0ABS9U714</accession>
<proteinExistence type="predicted"/>
<comment type="caution">
    <text evidence="2">The sequence shown here is derived from an EMBL/GenBank/DDBJ whole genome shotgun (WGS) entry which is preliminary data.</text>
</comment>
<dbReference type="EMBL" id="JAKZBV010000002">
    <property type="protein sequence ID" value="MCH6472493.1"/>
    <property type="molecule type" value="Genomic_DNA"/>
</dbReference>
<dbReference type="RefSeq" id="WP_241056667.1">
    <property type="nucleotide sequence ID" value="NZ_JAKZBV010000002.1"/>
</dbReference>
<keyword evidence="3" id="KW-1185">Reference proteome</keyword>
<feature type="region of interest" description="Disordered" evidence="1">
    <location>
        <begin position="1"/>
        <end position="20"/>
    </location>
</feature>
<reference evidence="2 3" key="1">
    <citation type="submission" date="2022-03" db="EMBL/GenBank/DDBJ databases">
        <title>Sinomonas sp. isolated from a soil.</title>
        <authorList>
            <person name="Han J."/>
            <person name="Kim D.-U."/>
        </authorList>
    </citation>
    <scope>NUCLEOTIDE SEQUENCE [LARGE SCALE GENOMIC DNA]</scope>
    <source>
        <strain evidence="2 3">5-5</strain>
    </source>
</reference>
<evidence type="ECO:0000313" key="2">
    <source>
        <dbReference type="EMBL" id="MCH6472493.1"/>
    </source>
</evidence>
<organism evidence="2 3">
    <name type="scientific">Sinomonas terrae</name>
    <dbReference type="NCBI Taxonomy" id="2908838"/>
    <lineage>
        <taxon>Bacteria</taxon>
        <taxon>Bacillati</taxon>
        <taxon>Actinomycetota</taxon>
        <taxon>Actinomycetes</taxon>
        <taxon>Micrococcales</taxon>
        <taxon>Micrococcaceae</taxon>
        <taxon>Sinomonas</taxon>
    </lineage>
</organism>
<evidence type="ECO:0000256" key="1">
    <source>
        <dbReference type="SAM" id="MobiDB-lite"/>
    </source>
</evidence>
<gene>
    <name evidence="2" type="ORF">L0M17_21440</name>
</gene>
<dbReference type="Proteomes" id="UP001202922">
    <property type="component" value="Unassembled WGS sequence"/>
</dbReference>
<protein>
    <submittedName>
        <fullName evidence="2">Uncharacterized protein</fullName>
    </submittedName>
</protein>
<sequence>MPSHTARPQAPVQRHLPGQRLPLVQRLPSARPRPAGPQAFGHQEYLVTALMEAGLSEEQARQQLSRLAAGDVWSG</sequence>